<dbReference type="EMBL" id="POSP01000003">
    <property type="protein sequence ID" value="PND37539.1"/>
    <property type="molecule type" value="Genomic_DNA"/>
</dbReference>
<organism evidence="2 3">
    <name type="scientific">Kinneretia aquatilis</name>
    <dbReference type="NCBI Taxonomy" id="2070761"/>
    <lineage>
        <taxon>Bacteria</taxon>
        <taxon>Pseudomonadati</taxon>
        <taxon>Pseudomonadota</taxon>
        <taxon>Betaproteobacteria</taxon>
        <taxon>Burkholderiales</taxon>
        <taxon>Sphaerotilaceae</taxon>
        <taxon>Roseateles</taxon>
    </lineage>
</organism>
<evidence type="ECO:0000313" key="3">
    <source>
        <dbReference type="Proteomes" id="UP000235916"/>
    </source>
</evidence>
<dbReference type="OrthoDB" id="9813903at2"/>
<dbReference type="Pfam" id="PF00563">
    <property type="entry name" value="EAL"/>
    <property type="match status" value="1"/>
</dbReference>
<dbReference type="SUPFAM" id="SSF141868">
    <property type="entry name" value="EAL domain-like"/>
    <property type="match status" value="1"/>
</dbReference>
<sequence>MSESTSFPISATHFGDLDEAACDGCQGEGRQLGFEFSYAFQPIVDLRVGSIYAYEALVRGPNGESAGCVLAQVTDHNRYRFDQACRVKAIKDAVRLGLGELPETRLSINFLPNAVYRPEACIRTTLAAARSQGLPLERIIFETTEGERVGDGRWYAEVMSEYRRIGFLNAIDDFGAGYAGLALLADFQPDLIKLDMGLLRDVDSHRPRQHIIKAVLDLCREMGVQVIAEGVETLAERDWLWQQGARLMQGYLFARPAFQRLVPADEIEALLR</sequence>
<dbReference type="InterPro" id="IPR050706">
    <property type="entry name" value="Cyclic-di-GMP_PDE-like"/>
</dbReference>
<dbReference type="InterPro" id="IPR001633">
    <property type="entry name" value="EAL_dom"/>
</dbReference>
<dbReference type="Gene3D" id="3.20.20.450">
    <property type="entry name" value="EAL domain"/>
    <property type="match status" value="1"/>
</dbReference>
<dbReference type="SMART" id="SM00052">
    <property type="entry name" value="EAL"/>
    <property type="match status" value="1"/>
</dbReference>
<dbReference type="GO" id="GO:0071111">
    <property type="term" value="F:cyclic-guanylate-specific phosphodiesterase activity"/>
    <property type="evidence" value="ECO:0007669"/>
    <property type="project" value="InterPro"/>
</dbReference>
<dbReference type="InterPro" id="IPR035919">
    <property type="entry name" value="EAL_sf"/>
</dbReference>
<dbReference type="CDD" id="cd01948">
    <property type="entry name" value="EAL"/>
    <property type="match status" value="1"/>
</dbReference>
<dbReference type="AlphaFoldDB" id="A0A2N8KVQ1"/>
<dbReference type="PANTHER" id="PTHR33121:SF15">
    <property type="entry name" value="BLUE LIGHT- AND TEMPERATURE-REGULATED ANTIREPRESSOR BLUF"/>
    <property type="match status" value="1"/>
</dbReference>
<dbReference type="RefSeq" id="WP_102767457.1">
    <property type="nucleotide sequence ID" value="NZ_POSP01000003.1"/>
</dbReference>
<accession>A0A2N8KVQ1</accession>
<proteinExistence type="predicted"/>
<feature type="domain" description="EAL" evidence="1">
    <location>
        <begin position="19"/>
        <end position="270"/>
    </location>
</feature>
<reference evidence="2 3" key="1">
    <citation type="submission" date="2018-01" db="EMBL/GenBank/DDBJ databases">
        <title>Draft genome sequence of Paucibacter aquatile CR182 isolated from freshwater of the Nakdong River.</title>
        <authorList>
            <person name="Choi A."/>
            <person name="Chung E.J."/>
        </authorList>
    </citation>
    <scope>NUCLEOTIDE SEQUENCE [LARGE SCALE GENOMIC DNA]</scope>
    <source>
        <strain evidence="2 3">CR182</strain>
    </source>
</reference>
<evidence type="ECO:0000259" key="1">
    <source>
        <dbReference type="PROSITE" id="PS50883"/>
    </source>
</evidence>
<dbReference type="Proteomes" id="UP000235916">
    <property type="component" value="Unassembled WGS sequence"/>
</dbReference>
<evidence type="ECO:0000313" key="2">
    <source>
        <dbReference type="EMBL" id="PND37539.1"/>
    </source>
</evidence>
<protein>
    <submittedName>
        <fullName evidence="2">Diguanylate phosphodiesterase</fullName>
    </submittedName>
</protein>
<comment type="caution">
    <text evidence="2">The sequence shown here is derived from an EMBL/GenBank/DDBJ whole genome shotgun (WGS) entry which is preliminary data.</text>
</comment>
<dbReference type="PROSITE" id="PS50883">
    <property type="entry name" value="EAL"/>
    <property type="match status" value="1"/>
</dbReference>
<keyword evidence="3" id="KW-1185">Reference proteome</keyword>
<dbReference type="PANTHER" id="PTHR33121">
    <property type="entry name" value="CYCLIC DI-GMP PHOSPHODIESTERASE PDEF"/>
    <property type="match status" value="1"/>
</dbReference>
<name>A0A2N8KVQ1_9BURK</name>
<gene>
    <name evidence="2" type="ORF">C1O66_08375</name>
</gene>